<dbReference type="InterPro" id="IPR001387">
    <property type="entry name" value="Cro/C1-type_HTH"/>
</dbReference>
<dbReference type="InterPro" id="IPR041413">
    <property type="entry name" value="MLTR_LBD"/>
</dbReference>
<dbReference type="PANTHER" id="PTHR35010:SF4">
    <property type="entry name" value="BLL5781 PROTEIN"/>
    <property type="match status" value="1"/>
</dbReference>
<dbReference type="STRING" id="1073574.GOARA_008_00510"/>
<dbReference type="PANTHER" id="PTHR35010">
    <property type="entry name" value="BLL4672 PROTEIN-RELATED"/>
    <property type="match status" value="1"/>
</dbReference>
<dbReference type="RefSeq" id="WP_007320431.1">
    <property type="nucleotide sequence ID" value="NZ_BAEE01000008.1"/>
</dbReference>
<keyword evidence="3" id="KW-1185">Reference proteome</keyword>
<dbReference type="Pfam" id="PF01381">
    <property type="entry name" value="HTH_3"/>
    <property type="match status" value="1"/>
</dbReference>
<dbReference type="Gene3D" id="1.10.260.40">
    <property type="entry name" value="lambda repressor-like DNA-binding domains"/>
    <property type="match status" value="1"/>
</dbReference>
<comment type="caution">
    <text evidence="2">The sequence shown here is derived from an EMBL/GenBank/DDBJ whole genome shotgun (WGS) entry which is preliminary data.</text>
</comment>
<dbReference type="InterPro" id="IPR010982">
    <property type="entry name" value="Lambda_DNA-bd_dom_sf"/>
</dbReference>
<dbReference type="Gene3D" id="3.30.450.180">
    <property type="match status" value="1"/>
</dbReference>
<dbReference type="CDD" id="cd00093">
    <property type="entry name" value="HTH_XRE"/>
    <property type="match status" value="1"/>
</dbReference>
<dbReference type="SUPFAM" id="SSF47413">
    <property type="entry name" value="lambda repressor-like DNA-binding domains"/>
    <property type="match status" value="1"/>
</dbReference>
<dbReference type="Proteomes" id="UP000035088">
    <property type="component" value="Unassembled WGS sequence"/>
</dbReference>
<protein>
    <submittedName>
        <fullName evidence="2">Putative Xre family DNA-binding protein</fullName>
    </submittedName>
</protein>
<feature type="domain" description="HTH cro/C1-type" evidence="1">
    <location>
        <begin position="13"/>
        <end position="67"/>
    </location>
</feature>
<evidence type="ECO:0000313" key="2">
    <source>
        <dbReference type="EMBL" id="GAB08351.1"/>
    </source>
</evidence>
<proteinExistence type="predicted"/>
<sequence length="268" mass="29789">MSAPTKNQVGTMLRRWRAHRSLSQLDLAYDTGVSPRHLSFVETGRSRPSPALIDALSARLDIPLRERNALLLAAGHAPRYSEEPLEAEAMSRVRASVQRVLDAHDPNFGVALDRVWNVVLANNAANLLVQMLPEHLRAEPLNLFRASLHPEGFAAMTRNFDVWGRYLVDLLRRLVRVTGDQRLADLDAELRTYPTVAGLDRAPSRSAHAGEPQLLVPLEMTVGDQVLSFFSTLTTFGSPRDITLEEMTIELFYPADAATESWLAAMKG</sequence>
<dbReference type="Pfam" id="PF17765">
    <property type="entry name" value="MLTR_LBD"/>
    <property type="match status" value="1"/>
</dbReference>
<dbReference type="OrthoDB" id="2959414at2"/>
<keyword evidence="2" id="KW-0238">DNA-binding</keyword>
<dbReference type="PROSITE" id="PS50943">
    <property type="entry name" value="HTH_CROC1"/>
    <property type="match status" value="1"/>
</dbReference>
<dbReference type="SMART" id="SM00530">
    <property type="entry name" value="HTH_XRE"/>
    <property type="match status" value="1"/>
</dbReference>
<evidence type="ECO:0000259" key="1">
    <source>
        <dbReference type="PROSITE" id="PS50943"/>
    </source>
</evidence>
<dbReference type="GO" id="GO:0003677">
    <property type="term" value="F:DNA binding"/>
    <property type="evidence" value="ECO:0007669"/>
    <property type="project" value="UniProtKB-KW"/>
</dbReference>
<dbReference type="AlphaFoldDB" id="G7GXM6"/>
<dbReference type="EMBL" id="BAEE01000008">
    <property type="protein sequence ID" value="GAB08351.1"/>
    <property type="molecule type" value="Genomic_DNA"/>
</dbReference>
<evidence type="ECO:0000313" key="3">
    <source>
        <dbReference type="Proteomes" id="UP000035088"/>
    </source>
</evidence>
<accession>G7GXM6</accession>
<name>G7GXM6_9ACTN</name>
<organism evidence="2 3">
    <name type="scientific">Gordonia araii NBRC 100433</name>
    <dbReference type="NCBI Taxonomy" id="1073574"/>
    <lineage>
        <taxon>Bacteria</taxon>
        <taxon>Bacillati</taxon>
        <taxon>Actinomycetota</taxon>
        <taxon>Actinomycetes</taxon>
        <taxon>Mycobacteriales</taxon>
        <taxon>Gordoniaceae</taxon>
        <taxon>Gordonia</taxon>
    </lineage>
</organism>
<reference evidence="2 3" key="1">
    <citation type="submission" date="2011-11" db="EMBL/GenBank/DDBJ databases">
        <title>Whole genome shotgun sequence of Gordonia araii NBRC 100433.</title>
        <authorList>
            <person name="Yoshida Y."/>
            <person name="Hosoyama A."/>
            <person name="Tsuchikane K."/>
            <person name="Katsumata H."/>
            <person name="Yamazaki S."/>
            <person name="Fujita N."/>
        </authorList>
    </citation>
    <scope>NUCLEOTIDE SEQUENCE [LARGE SCALE GENOMIC DNA]</scope>
    <source>
        <strain evidence="2 3">NBRC 100433</strain>
    </source>
</reference>
<gene>
    <name evidence="2" type="ORF">GOARA_008_00510</name>
</gene>